<name>A0A6A3GDA2_9STRA</name>
<dbReference type="PANTHER" id="PTHR11439">
    <property type="entry name" value="GAG-POL-RELATED RETROTRANSPOSON"/>
    <property type="match status" value="1"/>
</dbReference>
<protein>
    <recommendedName>
        <fullName evidence="3">Copia protein</fullName>
    </recommendedName>
</protein>
<evidence type="ECO:0008006" key="3">
    <source>
        <dbReference type="Google" id="ProtNLM"/>
    </source>
</evidence>
<sequence>MALSLLVQEVIHLRQMLKELQVQEKAPTEVFVDNESAKKLAVNPSFHSRTKHIDVRHHFIRERVDMKEIEVLRVPGSENVADAFTKLLSRAKFEKHREVMGLMPRTMFEQTECSGRKQ</sequence>
<dbReference type="Proteomes" id="UP000429607">
    <property type="component" value="Unassembled WGS sequence"/>
</dbReference>
<dbReference type="EMBL" id="QXFV01009442">
    <property type="protein sequence ID" value="KAE8955063.1"/>
    <property type="molecule type" value="Genomic_DNA"/>
</dbReference>
<gene>
    <name evidence="1" type="ORF">PR001_g32249</name>
</gene>
<evidence type="ECO:0000313" key="2">
    <source>
        <dbReference type="Proteomes" id="UP000429607"/>
    </source>
</evidence>
<dbReference type="AlphaFoldDB" id="A0A6A3GDA2"/>
<dbReference type="PANTHER" id="PTHR11439:SF483">
    <property type="entry name" value="PEPTIDE SYNTHASE GLIP-LIKE, PUTATIVE (AFU_ORTHOLOGUE AFUA_3G12920)-RELATED"/>
    <property type="match status" value="1"/>
</dbReference>
<accession>A0A6A3GDA2</accession>
<evidence type="ECO:0000313" key="1">
    <source>
        <dbReference type="EMBL" id="KAE8955063.1"/>
    </source>
</evidence>
<dbReference type="CDD" id="cd09272">
    <property type="entry name" value="RNase_HI_RT_Ty1"/>
    <property type="match status" value="1"/>
</dbReference>
<organism evidence="1 2">
    <name type="scientific">Phytophthora rubi</name>
    <dbReference type="NCBI Taxonomy" id="129364"/>
    <lineage>
        <taxon>Eukaryota</taxon>
        <taxon>Sar</taxon>
        <taxon>Stramenopiles</taxon>
        <taxon>Oomycota</taxon>
        <taxon>Peronosporomycetes</taxon>
        <taxon>Peronosporales</taxon>
        <taxon>Peronosporaceae</taxon>
        <taxon>Phytophthora</taxon>
    </lineage>
</organism>
<comment type="caution">
    <text evidence="1">The sequence shown here is derived from an EMBL/GenBank/DDBJ whole genome shotgun (WGS) entry which is preliminary data.</text>
</comment>
<proteinExistence type="predicted"/>
<reference evidence="1 2" key="1">
    <citation type="submission" date="2018-09" db="EMBL/GenBank/DDBJ databases">
        <title>Genomic investigation of the strawberry pathogen Phytophthora fragariae indicates pathogenicity is determined by transcriptional variation in three key races.</title>
        <authorList>
            <person name="Adams T.M."/>
            <person name="Armitage A.D."/>
            <person name="Sobczyk M.K."/>
            <person name="Bates H.J."/>
            <person name="Dunwell J.M."/>
            <person name="Nellist C.F."/>
            <person name="Harrison R.J."/>
        </authorList>
    </citation>
    <scope>NUCLEOTIDE SEQUENCE [LARGE SCALE GENOMIC DNA]</scope>
    <source>
        <strain evidence="1 2">SCRP249</strain>
    </source>
</reference>